<dbReference type="SUPFAM" id="SSF51658">
    <property type="entry name" value="Xylose isomerase-like"/>
    <property type="match status" value="1"/>
</dbReference>
<evidence type="ECO:0000256" key="7">
    <source>
        <dbReference type="SAM" id="MobiDB-lite"/>
    </source>
</evidence>
<dbReference type="GeneID" id="68110973"/>
<feature type="compositionally biased region" description="Acidic residues" evidence="7">
    <location>
        <begin position="324"/>
        <end position="334"/>
    </location>
</feature>
<dbReference type="NCBIfam" id="TIGR00629">
    <property type="entry name" value="uvde"/>
    <property type="match status" value="1"/>
</dbReference>
<evidence type="ECO:0000256" key="4">
    <source>
        <dbReference type="ARBA" id="ARBA00022769"/>
    </source>
</evidence>
<dbReference type="Proteomes" id="UP000444721">
    <property type="component" value="Unassembled WGS sequence"/>
</dbReference>
<dbReference type="EMBL" id="VFQX01000035">
    <property type="protein sequence ID" value="KAF0977102.1"/>
    <property type="molecule type" value="Genomic_DNA"/>
</dbReference>
<protein>
    <submittedName>
        <fullName evidence="8">Uncharacterized protein</fullName>
    </submittedName>
</protein>
<evidence type="ECO:0000256" key="1">
    <source>
        <dbReference type="ARBA" id="ARBA00022722"/>
    </source>
</evidence>
<dbReference type="GO" id="GO:0016787">
    <property type="term" value="F:hydrolase activity"/>
    <property type="evidence" value="ECO:0007669"/>
    <property type="project" value="UniProtKB-KW"/>
</dbReference>
<keyword evidence="5" id="KW-0378">Hydrolase</keyword>
<dbReference type="Gene3D" id="3.20.20.150">
    <property type="entry name" value="Divalent-metal-dependent TIM barrel enzymes"/>
    <property type="match status" value="1"/>
</dbReference>
<gene>
    <name evidence="8" type="ORF">FDP41_003755</name>
</gene>
<dbReference type="VEuPathDB" id="AmoebaDB:NF0077750"/>
<dbReference type="GO" id="GO:0006289">
    <property type="term" value="P:nucleotide-excision repair"/>
    <property type="evidence" value="ECO:0007669"/>
    <property type="project" value="InterPro"/>
</dbReference>
<dbReference type="OrthoDB" id="541883at2759"/>
<dbReference type="VEuPathDB" id="AmoebaDB:NfTy_064630"/>
<sequence length="378" mass="44350">MRIGYPCLCKTLNLTTSNTTRLKSVTPEKIKQKLEHNLKHLKQILKFNSEHRLLFFRIGSEFVPFASHSKVRDPQFTESFNWREHFKNELAEIGQLVKTYGMRISMHPDQFVLLNSPDEEIFEKSLQELQYHADLMDAMQLDTTHKFQIHLGGRYDDKRKSMQRFVDRYNTRLSTSIKARLVLENDDHIYSLEDVLWVHEQCGIPILLDTLHHECLNTSGESLEKAFLKAAATWKAERDGPPMIDYSDQEPNSRVGKHRSSIKVQHFRKIICQRLMKCKDPNKDQWIDFDVMLEIKDKDLSAKKVLSIFEKGIEERENFKDNDSNEQEEESNDQNEDHPSQKEEDQDETTVTKKKQGNSSSQKRKEPTSKKPASKKRK</sequence>
<keyword evidence="4" id="KW-0228">DNA excision</keyword>
<dbReference type="InterPro" id="IPR004601">
    <property type="entry name" value="UvdE"/>
</dbReference>
<keyword evidence="6" id="KW-0234">DNA repair</keyword>
<evidence type="ECO:0000313" key="9">
    <source>
        <dbReference type="Proteomes" id="UP000444721"/>
    </source>
</evidence>
<dbReference type="RefSeq" id="XP_044561815.1">
    <property type="nucleotide sequence ID" value="XM_044707094.1"/>
</dbReference>
<evidence type="ECO:0000256" key="3">
    <source>
        <dbReference type="ARBA" id="ARBA00022763"/>
    </source>
</evidence>
<reference evidence="8 9" key="1">
    <citation type="journal article" date="2019" name="Sci. Rep.">
        <title>Nanopore sequencing improves the draft genome of the human pathogenic amoeba Naegleria fowleri.</title>
        <authorList>
            <person name="Liechti N."/>
            <person name="Schurch N."/>
            <person name="Bruggmann R."/>
            <person name="Wittwer M."/>
        </authorList>
    </citation>
    <scope>NUCLEOTIDE SEQUENCE [LARGE SCALE GENOMIC DNA]</scope>
    <source>
        <strain evidence="8 9">ATCC 30894</strain>
    </source>
</reference>
<feature type="region of interest" description="Disordered" evidence="7">
    <location>
        <begin position="317"/>
        <end position="378"/>
    </location>
</feature>
<name>A0A6A5BQX0_NAEFO</name>
<keyword evidence="2" id="KW-0255">Endonuclease</keyword>
<keyword evidence="3" id="KW-0227">DNA damage</keyword>
<evidence type="ECO:0000256" key="2">
    <source>
        <dbReference type="ARBA" id="ARBA00022759"/>
    </source>
</evidence>
<dbReference type="InterPro" id="IPR036237">
    <property type="entry name" value="Xyl_isomerase-like_sf"/>
</dbReference>
<dbReference type="PANTHER" id="PTHR31290">
    <property type="entry name" value="UV-DAMAGE ENDONUCLEASE"/>
    <property type="match status" value="1"/>
</dbReference>
<accession>A0A6A5BQX0</accession>
<evidence type="ECO:0000256" key="5">
    <source>
        <dbReference type="ARBA" id="ARBA00022801"/>
    </source>
</evidence>
<dbReference type="OMA" id="AHADRCE"/>
<dbReference type="GO" id="GO:0004519">
    <property type="term" value="F:endonuclease activity"/>
    <property type="evidence" value="ECO:0007669"/>
    <property type="project" value="UniProtKB-KW"/>
</dbReference>
<keyword evidence="1" id="KW-0540">Nuclease</keyword>
<dbReference type="Pfam" id="PF03851">
    <property type="entry name" value="UvdE"/>
    <property type="match status" value="1"/>
</dbReference>
<dbReference type="AlphaFoldDB" id="A0A6A5BQX0"/>
<dbReference type="GO" id="GO:0009411">
    <property type="term" value="P:response to UV"/>
    <property type="evidence" value="ECO:0007669"/>
    <property type="project" value="InterPro"/>
</dbReference>
<evidence type="ECO:0000256" key="6">
    <source>
        <dbReference type="ARBA" id="ARBA00023204"/>
    </source>
</evidence>
<evidence type="ECO:0000313" key="8">
    <source>
        <dbReference type="EMBL" id="KAF0977102.1"/>
    </source>
</evidence>
<dbReference type="PANTHER" id="PTHR31290:SF5">
    <property type="entry name" value="UV-DAMAGE ENDONUCLEASE"/>
    <property type="match status" value="1"/>
</dbReference>
<keyword evidence="9" id="KW-1185">Reference proteome</keyword>
<comment type="caution">
    <text evidence="8">The sequence shown here is derived from an EMBL/GenBank/DDBJ whole genome shotgun (WGS) entry which is preliminary data.</text>
</comment>
<organism evidence="8 9">
    <name type="scientific">Naegleria fowleri</name>
    <name type="common">Brain eating amoeba</name>
    <dbReference type="NCBI Taxonomy" id="5763"/>
    <lineage>
        <taxon>Eukaryota</taxon>
        <taxon>Discoba</taxon>
        <taxon>Heterolobosea</taxon>
        <taxon>Tetramitia</taxon>
        <taxon>Eutetramitia</taxon>
        <taxon>Vahlkampfiidae</taxon>
        <taxon>Naegleria</taxon>
    </lineage>
</organism>
<dbReference type="VEuPathDB" id="AmoebaDB:FDP41_003755"/>
<proteinExistence type="predicted"/>